<feature type="region of interest" description="Disordered" evidence="7">
    <location>
        <begin position="1"/>
        <end position="21"/>
    </location>
</feature>
<keyword evidence="2" id="KW-0004">4Fe-4S</keyword>
<dbReference type="SFLD" id="SFLDG01064">
    <property type="entry name" value="F420__menaquinone_cofactor_bio"/>
    <property type="match status" value="1"/>
</dbReference>
<dbReference type="InParanoid" id="A0A554MXY5"/>
<keyword evidence="5" id="KW-0408">Iron</keyword>
<dbReference type="InterPro" id="IPR007197">
    <property type="entry name" value="rSAM"/>
</dbReference>
<reference evidence="9 10" key="1">
    <citation type="submission" date="2018-06" db="EMBL/GenBank/DDBJ databases">
        <title>Natronomonas sp. F16-60 a new haloarchaeon isolated from a solar saltern of Isla Cristina, Huelva, Spain.</title>
        <authorList>
            <person name="Duran-Viseras A."/>
            <person name="Sanchez-Porro C."/>
            <person name="Ventosa A."/>
        </authorList>
    </citation>
    <scope>NUCLEOTIDE SEQUENCE [LARGE SCALE GENOMIC DNA]</scope>
    <source>
        <strain evidence="9 10">F16-60</strain>
    </source>
</reference>
<dbReference type="SFLD" id="SFLDS00029">
    <property type="entry name" value="Radical_SAM"/>
    <property type="match status" value="1"/>
</dbReference>
<dbReference type="FunCoup" id="A0A554MXY5">
    <property type="interactions" value="69"/>
</dbReference>
<feature type="domain" description="Radical SAM core" evidence="8">
    <location>
        <begin position="84"/>
        <end position="357"/>
    </location>
</feature>
<evidence type="ECO:0000256" key="5">
    <source>
        <dbReference type="ARBA" id="ARBA00023004"/>
    </source>
</evidence>
<keyword evidence="4" id="KW-0479">Metal-binding</keyword>
<feature type="compositionally biased region" description="Basic and acidic residues" evidence="7">
    <location>
        <begin position="419"/>
        <end position="438"/>
    </location>
</feature>
<dbReference type="PROSITE" id="PS51918">
    <property type="entry name" value="RADICAL_SAM"/>
    <property type="match status" value="1"/>
</dbReference>
<dbReference type="Proteomes" id="UP000319894">
    <property type="component" value="Unassembled WGS sequence"/>
</dbReference>
<dbReference type="PANTHER" id="PTHR43076">
    <property type="entry name" value="FO SYNTHASE (COFH)"/>
    <property type="match status" value="1"/>
</dbReference>
<dbReference type="Pfam" id="PF04055">
    <property type="entry name" value="Radical_SAM"/>
    <property type="match status" value="1"/>
</dbReference>
<dbReference type="SUPFAM" id="SSF102114">
    <property type="entry name" value="Radical SAM enzymes"/>
    <property type="match status" value="1"/>
</dbReference>
<dbReference type="OrthoDB" id="8186at2157"/>
<evidence type="ECO:0000256" key="7">
    <source>
        <dbReference type="SAM" id="MobiDB-lite"/>
    </source>
</evidence>
<gene>
    <name evidence="9" type="ORF">DP107_13470</name>
</gene>
<protein>
    <submittedName>
        <fullName evidence="9">7,8-didemethyl-8-hydroxy-5-deazariboflavin synthase subunit CofH</fullName>
    </submittedName>
</protein>
<evidence type="ECO:0000259" key="8">
    <source>
        <dbReference type="PROSITE" id="PS51918"/>
    </source>
</evidence>
<keyword evidence="3" id="KW-0949">S-adenosyl-L-methionine</keyword>
<dbReference type="InterPro" id="IPR058240">
    <property type="entry name" value="rSAM_sf"/>
</dbReference>
<organism evidence="9 10">
    <name type="scientific">Haloglomus irregulare</name>
    <dbReference type="NCBI Taxonomy" id="2234134"/>
    <lineage>
        <taxon>Archaea</taxon>
        <taxon>Methanobacteriati</taxon>
        <taxon>Methanobacteriota</taxon>
        <taxon>Stenosarchaea group</taxon>
        <taxon>Halobacteria</taxon>
        <taxon>Halobacteriales</taxon>
        <taxon>Natronomonadaceae</taxon>
        <taxon>Haloglomus</taxon>
    </lineage>
</organism>
<dbReference type="Pfam" id="PF19288">
    <property type="entry name" value="CofH_C"/>
    <property type="match status" value="1"/>
</dbReference>
<name>A0A554MXY5_9EURY</name>
<evidence type="ECO:0000256" key="6">
    <source>
        <dbReference type="ARBA" id="ARBA00023014"/>
    </source>
</evidence>
<keyword evidence="6" id="KW-0411">Iron-sulfur</keyword>
<evidence type="ECO:0000313" key="10">
    <source>
        <dbReference type="Proteomes" id="UP000319894"/>
    </source>
</evidence>
<dbReference type="GO" id="GO:0044689">
    <property type="term" value="F:7,8-didemethyl-8-hydroxy-5-deazariboflavin synthase activity"/>
    <property type="evidence" value="ECO:0007669"/>
    <property type="project" value="TreeGrafter"/>
</dbReference>
<comment type="caution">
    <text evidence="9">The sequence shown here is derived from an EMBL/GenBank/DDBJ whole genome shotgun (WGS) entry which is preliminary data.</text>
</comment>
<dbReference type="AlphaFoldDB" id="A0A554MXY5"/>
<dbReference type="PANTHER" id="PTHR43076:SF1">
    <property type="entry name" value="LIPOYL SYNTHASE 2"/>
    <property type="match status" value="1"/>
</dbReference>
<dbReference type="InterPro" id="IPR045567">
    <property type="entry name" value="CofH/MnqC-like_C"/>
</dbReference>
<dbReference type="GO" id="GO:0051539">
    <property type="term" value="F:4 iron, 4 sulfur cluster binding"/>
    <property type="evidence" value="ECO:0007669"/>
    <property type="project" value="UniProtKB-KW"/>
</dbReference>
<evidence type="ECO:0000256" key="1">
    <source>
        <dbReference type="ARBA" id="ARBA00001966"/>
    </source>
</evidence>
<sequence>MDTFEAPADTGVPRGRFGFDHQPVTDQSFENALAKARSRERLDVDDAVELLTTGTDDDGIDHARKELVLEAADRRRAEVVGDEVTFVANLNNNVTTACNTGCLFCNFKDTAANFETDSGVEHAGFTKTPAESRAAVRDALERGVYEVTSVSGLHPAFALDADHHEALAAHDDPASEVNYKPPERYDTDPGTYLEQMRAMSVDGAHLHSITPEEAYHAKRGTDRSYRETYRRLRDAGLDSVPGTAAEILVDEVRDVICPGKIGTGGWLDAMEAAAAAGLPTTATVMYGHVENEAHRARHLQRVRDLQDRTGAITEFVPLTFIHRTTPLYERGVVDGGATTTEDELMIAVSRLFLDNVDHIQSSWVKYGDEQGLKMLSCGADDFMGTILSEEITRRAGGDHGQFRSFEEYARMIRAVGRTPVERSTDYEQRRVLPDEGTHGPRLGPNADGTPLLGPERDPTSGAASADD</sequence>
<dbReference type="InterPro" id="IPR013785">
    <property type="entry name" value="Aldolase_TIM"/>
</dbReference>
<dbReference type="NCBIfam" id="NF005609">
    <property type="entry name" value="PRK07360.1"/>
    <property type="match status" value="1"/>
</dbReference>
<accession>A0A554MXY5</accession>
<proteinExistence type="predicted"/>
<dbReference type="GO" id="GO:0046872">
    <property type="term" value="F:metal ion binding"/>
    <property type="evidence" value="ECO:0007669"/>
    <property type="project" value="UniProtKB-KW"/>
</dbReference>
<feature type="region of interest" description="Disordered" evidence="7">
    <location>
        <begin position="419"/>
        <end position="467"/>
    </location>
</feature>
<dbReference type="InterPro" id="IPR034405">
    <property type="entry name" value="F420"/>
</dbReference>
<keyword evidence="10" id="KW-1185">Reference proteome</keyword>
<evidence type="ECO:0000256" key="3">
    <source>
        <dbReference type="ARBA" id="ARBA00022691"/>
    </source>
</evidence>
<dbReference type="Gene3D" id="3.20.20.70">
    <property type="entry name" value="Aldolase class I"/>
    <property type="match status" value="1"/>
</dbReference>
<dbReference type="SFLD" id="SFLDG01388">
    <property type="entry name" value="7_8-didemethyl-8-hydroxy-5-dea"/>
    <property type="match status" value="1"/>
</dbReference>
<evidence type="ECO:0000313" key="9">
    <source>
        <dbReference type="EMBL" id="TSD09992.1"/>
    </source>
</evidence>
<dbReference type="EMBL" id="QMDX01000009">
    <property type="protein sequence ID" value="TSD09992.1"/>
    <property type="molecule type" value="Genomic_DNA"/>
</dbReference>
<evidence type="ECO:0000256" key="2">
    <source>
        <dbReference type="ARBA" id="ARBA00022485"/>
    </source>
</evidence>
<dbReference type="RefSeq" id="WP_144262680.1">
    <property type="nucleotide sequence ID" value="NZ_QMDX01000009.1"/>
</dbReference>
<evidence type="ECO:0000256" key="4">
    <source>
        <dbReference type="ARBA" id="ARBA00022723"/>
    </source>
</evidence>
<comment type="cofactor">
    <cofactor evidence="1">
        <name>[4Fe-4S] cluster</name>
        <dbReference type="ChEBI" id="CHEBI:49883"/>
    </cofactor>
</comment>